<dbReference type="Pfam" id="PF13556">
    <property type="entry name" value="HTH_30"/>
    <property type="match status" value="1"/>
</dbReference>
<evidence type="ECO:0000256" key="1">
    <source>
        <dbReference type="ARBA" id="ARBA00006754"/>
    </source>
</evidence>
<dbReference type="Pfam" id="PF17853">
    <property type="entry name" value="GGDEF_2"/>
    <property type="match status" value="1"/>
</dbReference>
<evidence type="ECO:0000313" key="6">
    <source>
        <dbReference type="EMBL" id="MBC8571110.1"/>
    </source>
</evidence>
<dbReference type="AlphaFoldDB" id="A0A926ICG8"/>
<name>A0A926ICG8_9FIRM</name>
<dbReference type="InterPro" id="IPR012914">
    <property type="entry name" value="PucR_dom"/>
</dbReference>
<proteinExistence type="inferred from homology"/>
<feature type="domain" description="PucR C-terminal helix-turn-helix" evidence="4">
    <location>
        <begin position="481"/>
        <end position="539"/>
    </location>
</feature>
<evidence type="ECO:0000313" key="7">
    <source>
        <dbReference type="Proteomes" id="UP000660861"/>
    </source>
</evidence>
<keyword evidence="7" id="KW-1185">Reference proteome</keyword>
<dbReference type="Proteomes" id="UP000660861">
    <property type="component" value="Unassembled WGS sequence"/>
</dbReference>
<sequence>MEVTVADALKIGALKECKLIGGKMGVDRKISWVDTMEIPNISPWLKKNELLITTGYAIKNDAGALIGLLRDMAQVQAAGLAIKTRFLGGFSQEIIELANELALPLIEIPPEIPFVDITHPLMKALVDEHNSKLEFSERMNAKFMELELNAGGFESIAQMLSNLISLPVIITSPYFEVLARSDAPGWNAPDDLIVQGEFSPRLSDEIVSQVHGCDISRQLTGPGGIQMLIRSAVVKRQVCGYIFVLFTGQGPDDMQLIALNHAATSVALEFSKLQMLEDNTRIMDSNLFIDLMTGNIKLTDEADYRAQMLRWPGAPLRIAVADIDDFERDIAQMEEEDIQKLKEDISGSIKKRLLSRGIGCTVIVKSDSFTCLMSDVYDKAQLIAAFSDIVTRMQQIYGIKATVGISETCREYIQIPASYEEARDAIAIGRMPNIRRSVVDIGDVRLEQALYKSAGSPYFRRFVGETIGQLEEYDKANGTRLINTLDVLVKNMGARNKTAEDLFLHRNTLSNKIKKIEKITGYHLSKSEDLFHLGLALKIRYFVR</sequence>
<dbReference type="RefSeq" id="WP_262398200.1">
    <property type="nucleotide sequence ID" value="NZ_JACRTC010000007.1"/>
</dbReference>
<feature type="domain" description="CdaR GGDEF-like" evidence="5">
    <location>
        <begin position="299"/>
        <end position="428"/>
    </location>
</feature>
<reference evidence="6" key="1">
    <citation type="submission" date="2020-08" db="EMBL/GenBank/DDBJ databases">
        <title>Genome public.</title>
        <authorList>
            <person name="Liu C."/>
            <person name="Sun Q."/>
        </authorList>
    </citation>
    <scope>NUCLEOTIDE SEQUENCE</scope>
    <source>
        <strain evidence="6">NSJ-54</strain>
    </source>
</reference>
<dbReference type="InterPro" id="IPR051448">
    <property type="entry name" value="CdaR-like_regulators"/>
</dbReference>
<evidence type="ECO:0000259" key="3">
    <source>
        <dbReference type="Pfam" id="PF07905"/>
    </source>
</evidence>
<dbReference type="InterPro" id="IPR041522">
    <property type="entry name" value="CdaR_GGDEF"/>
</dbReference>
<gene>
    <name evidence="6" type="ORF">H8709_09770</name>
</gene>
<protein>
    <submittedName>
        <fullName evidence="6">PucR family transcriptional regulator ligand-binding domain-containing protein</fullName>
    </submittedName>
</protein>
<comment type="caution">
    <text evidence="6">The sequence shown here is derived from an EMBL/GenBank/DDBJ whole genome shotgun (WGS) entry which is preliminary data.</text>
</comment>
<dbReference type="EMBL" id="JACRTC010000007">
    <property type="protein sequence ID" value="MBC8571110.1"/>
    <property type="molecule type" value="Genomic_DNA"/>
</dbReference>
<dbReference type="Pfam" id="PF07905">
    <property type="entry name" value="PucR"/>
    <property type="match status" value="1"/>
</dbReference>
<evidence type="ECO:0000256" key="2">
    <source>
        <dbReference type="SAM" id="Coils"/>
    </source>
</evidence>
<organism evidence="6 7">
    <name type="scientific">Zongyangia hominis</name>
    <dbReference type="NCBI Taxonomy" id="2763677"/>
    <lineage>
        <taxon>Bacteria</taxon>
        <taxon>Bacillati</taxon>
        <taxon>Bacillota</taxon>
        <taxon>Clostridia</taxon>
        <taxon>Eubacteriales</taxon>
        <taxon>Oscillospiraceae</taxon>
        <taxon>Zongyangia</taxon>
    </lineage>
</organism>
<dbReference type="InterPro" id="IPR042070">
    <property type="entry name" value="PucR_C-HTH_sf"/>
</dbReference>
<evidence type="ECO:0000259" key="4">
    <source>
        <dbReference type="Pfam" id="PF13556"/>
    </source>
</evidence>
<comment type="similarity">
    <text evidence="1">Belongs to the CdaR family.</text>
</comment>
<evidence type="ECO:0000259" key="5">
    <source>
        <dbReference type="Pfam" id="PF17853"/>
    </source>
</evidence>
<dbReference type="PANTHER" id="PTHR33744">
    <property type="entry name" value="CARBOHYDRATE DIACID REGULATOR"/>
    <property type="match status" value="1"/>
</dbReference>
<feature type="domain" description="Purine catabolism PurC-like" evidence="3">
    <location>
        <begin position="7"/>
        <end position="125"/>
    </location>
</feature>
<feature type="coiled-coil region" evidence="2">
    <location>
        <begin position="316"/>
        <end position="343"/>
    </location>
</feature>
<accession>A0A926ICG8</accession>
<dbReference type="PANTHER" id="PTHR33744:SF1">
    <property type="entry name" value="DNA-BINDING TRANSCRIPTIONAL ACTIVATOR ADER"/>
    <property type="match status" value="1"/>
</dbReference>
<keyword evidence="2" id="KW-0175">Coiled coil</keyword>
<dbReference type="Gene3D" id="1.10.10.2840">
    <property type="entry name" value="PucR C-terminal helix-turn-helix domain"/>
    <property type="match status" value="1"/>
</dbReference>
<dbReference type="InterPro" id="IPR025736">
    <property type="entry name" value="PucR_C-HTH_dom"/>
</dbReference>